<evidence type="ECO:0000313" key="8">
    <source>
        <dbReference type="EMBL" id="AGM29404.1"/>
    </source>
</evidence>
<feature type="transmembrane region" description="Helical" evidence="7">
    <location>
        <begin position="170"/>
        <end position="191"/>
    </location>
</feature>
<organism evidence="8 9">
    <name type="scientific">Mycobacteroides abscessus subsp. bolletii 50594</name>
    <dbReference type="NCBI Taxonomy" id="1303024"/>
    <lineage>
        <taxon>Bacteria</taxon>
        <taxon>Bacillati</taxon>
        <taxon>Actinomycetota</taxon>
        <taxon>Actinomycetes</taxon>
        <taxon>Mycobacteriales</taxon>
        <taxon>Mycobacteriaceae</taxon>
        <taxon>Mycobacteroides</taxon>
        <taxon>Mycobacteroides abscessus</taxon>
    </lineage>
</organism>
<accession>A0AB33AC75</accession>
<keyword evidence="5 7" id="KW-1133">Transmembrane helix</keyword>
<dbReference type="PANTHER" id="PTHR34184:SF4">
    <property type="entry name" value="UPF0718 PROTEIN YCGR"/>
    <property type="match status" value="1"/>
</dbReference>
<feature type="transmembrane region" description="Helical" evidence="7">
    <location>
        <begin position="137"/>
        <end position="163"/>
    </location>
</feature>
<dbReference type="EMBL" id="CP004374">
    <property type="protein sequence ID" value="AGM29404.1"/>
    <property type="molecule type" value="Genomic_DNA"/>
</dbReference>
<feature type="transmembrane region" description="Helical" evidence="7">
    <location>
        <begin position="99"/>
        <end position="117"/>
    </location>
</feature>
<gene>
    <name evidence="8" type="ORF">MASS_2802</name>
</gene>
<evidence type="ECO:0000256" key="5">
    <source>
        <dbReference type="ARBA" id="ARBA00022989"/>
    </source>
</evidence>
<dbReference type="KEGG" id="mabb:MASS_2802"/>
<keyword evidence="3" id="KW-1003">Cell membrane</keyword>
<evidence type="ECO:0008006" key="10">
    <source>
        <dbReference type="Google" id="ProtNLM"/>
    </source>
</evidence>
<evidence type="ECO:0000256" key="2">
    <source>
        <dbReference type="ARBA" id="ARBA00006386"/>
    </source>
</evidence>
<comment type="similarity">
    <text evidence="2">Belongs to the UPF0718 family.</text>
</comment>
<feature type="transmembrane region" description="Helical" evidence="7">
    <location>
        <begin position="322"/>
        <end position="344"/>
    </location>
</feature>
<keyword evidence="4 7" id="KW-0812">Transmembrane</keyword>
<evidence type="ECO:0000256" key="6">
    <source>
        <dbReference type="ARBA" id="ARBA00023136"/>
    </source>
</evidence>
<name>A0AB33AC75_9MYCO</name>
<feature type="transmembrane region" description="Helical" evidence="7">
    <location>
        <begin position="58"/>
        <end position="87"/>
    </location>
</feature>
<dbReference type="GO" id="GO:0005886">
    <property type="term" value="C:plasma membrane"/>
    <property type="evidence" value="ECO:0007669"/>
    <property type="project" value="UniProtKB-SubCell"/>
</dbReference>
<proteinExistence type="inferred from homology"/>
<sequence length="345" mass="35742">MPPMRRVLRLHCQDGGVTVAASEDRRWFGSTEILVLALIAMALAAGWLRGIVDANEKLATAGTVFCGVFVQAVPFLALGVIVSGLVATFVTPERLARWLPNRSVAAVAVAGIGGAALPGCECGSVPVARRLYGPGSVGAAALTFMLSAPAINPVVLVATAVAFPGQPRMVLARAVASLLTAMVMGMVWSRWGRDSWVTRRLPHAHAGSSSRWATFAEAARHDFLQAASYLAIGAVAAAALHVLVPTWVFEHLAGNLVVGVVTMALLAVVLALCSEADAFVAASITMMPLIPRLVFLVVGPAVDVKLIAMQSGMFGRAFAARFAPLTFVVATLVATGVGLAVLGAS</sequence>
<evidence type="ECO:0000256" key="1">
    <source>
        <dbReference type="ARBA" id="ARBA00004651"/>
    </source>
</evidence>
<evidence type="ECO:0000256" key="4">
    <source>
        <dbReference type="ARBA" id="ARBA00022692"/>
    </source>
</evidence>
<dbReference type="PANTHER" id="PTHR34184">
    <property type="entry name" value="UPF0718 PROTEIN YCGR"/>
    <property type="match status" value="1"/>
</dbReference>
<feature type="transmembrane region" description="Helical" evidence="7">
    <location>
        <begin position="33"/>
        <end position="52"/>
    </location>
</feature>
<feature type="transmembrane region" description="Helical" evidence="7">
    <location>
        <begin position="226"/>
        <end position="245"/>
    </location>
</feature>
<evidence type="ECO:0000256" key="7">
    <source>
        <dbReference type="SAM" id="Phobius"/>
    </source>
</evidence>
<evidence type="ECO:0000313" key="9">
    <source>
        <dbReference type="Proteomes" id="UP000013961"/>
    </source>
</evidence>
<dbReference type="AlphaFoldDB" id="A0AB33AC75"/>
<dbReference type="Pfam" id="PF03773">
    <property type="entry name" value="ArsP_1"/>
    <property type="match status" value="1"/>
</dbReference>
<reference evidence="8 9" key="1">
    <citation type="journal article" date="2013" name="Genome Announc.">
        <title>Complete Genome Sequence of Mycobacterium massiliense Clinical Strain Asan 50594, Belonging to the Type II Genotype.</title>
        <authorList>
            <person name="Kim B.J."/>
            <person name="Kim B.R."/>
            <person name="Hong S.H."/>
            <person name="Seok S.H."/>
            <person name="Kook Y.H."/>
            <person name="Kim B.J."/>
        </authorList>
    </citation>
    <scope>NUCLEOTIDE SEQUENCE [LARGE SCALE GENOMIC DNA]</scope>
    <source>
        <strain evidence="8 9">50594</strain>
    </source>
</reference>
<dbReference type="InterPro" id="IPR005524">
    <property type="entry name" value="DUF318"/>
</dbReference>
<feature type="transmembrane region" description="Helical" evidence="7">
    <location>
        <begin position="278"/>
        <end position="302"/>
    </location>
</feature>
<keyword evidence="6 7" id="KW-0472">Membrane</keyword>
<dbReference type="Proteomes" id="UP000013961">
    <property type="component" value="Chromosome"/>
</dbReference>
<dbReference type="InterPro" id="IPR052923">
    <property type="entry name" value="UPF0718"/>
</dbReference>
<protein>
    <recommendedName>
        <fullName evidence="10">Permease</fullName>
    </recommendedName>
</protein>
<feature type="transmembrane region" description="Helical" evidence="7">
    <location>
        <begin position="252"/>
        <end position="272"/>
    </location>
</feature>
<comment type="subcellular location">
    <subcellularLocation>
        <location evidence="1">Cell membrane</location>
        <topology evidence="1">Multi-pass membrane protein</topology>
    </subcellularLocation>
</comment>
<evidence type="ECO:0000256" key="3">
    <source>
        <dbReference type="ARBA" id="ARBA00022475"/>
    </source>
</evidence>